<accession>A0A9Q1RE13</accession>
<keyword evidence="3" id="KW-1185">Reference proteome</keyword>
<dbReference type="PANTHER" id="PTHR33233">
    <property type="entry name" value="ENDONUCLEASE/EXONUCLEASE/PHOSPHATASE"/>
    <property type="match status" value="1"/>
</dbReference>
<proteinExistence type="predicted"/>
<dbReference type="OrthoDB" id="1939300at2759"/>
<dbReference type="Proteomes" id="UP001152561">
    <property type="component" value="Unassembled WGS sequence"/>
</dbReference>
<evidence type="ECO:0000313" key="3">
    <source>
        <dbReference type="Proteomes" id="UP001152561"/>
    </source>
</evidence>
<protein>
    <recommendedName>
        <fullName evidence="1">DUF4283 domain-containing protein</fullName>
    </recommendedName>
</protein>
<dbReference type="InterPro" id="IPR025558">
    <property type="entry name" value="DUF4283"/>
</dbReference>
<gene>
    <name evidence="2" type="ORF">K7X08_012965</name>
</gene>
<dbReference type="AlphaFoldDB" id="A0A9Q1RE13"/>
<reference evidence="3" key="1">
    <citation type="journal article" date="2023" name="Proc. Natl. Acad. Sci. U.S.A.">
        <title>Genomic and structural basis for evolution of tropane alkaloid biosynthesis.</title>
        <authorList>
            <person name="Wanga Y.-J."/>
            <person name="Taina T."/>
            <person name="Yua J.-Y."/>
            <person name="Lia J."/>
            <person name="Xua B."/>
            <person name="Chenc J."/>
            <person name="D'Auriad J.C."/>
            <person name="Huanga J.-P."/>
            <person name="Huanga S.-X."/>
        </authorList>
    </citation>
    <scope>NUCLEOTIDE SEQUENCE [LARGE SCALE GENOMIC DNA]</scope>
    <source>
        <strain evidence="3">cv. KIB-2019</strain>
    </source>
</reference>
<evidence type="ECO:0000313" key="2">
    <source>
        <dbReference type="EMBL" id="KAJ8555469.1"/>
    </source>
</evidence>
<organism evidence="2 3">
    <name type="scientific">Anisodus acutangulus</name>
    <dbReference type="NCBI Taxonomy" id="402998"/>
    <lineage>
        <taxon>Eukaryota</taxon>
        <taxon>Viridiplantae</taxon>
        <taxon>Streptophyta</taxon>
        <taxon>Embryophyta</taxon>
        <taxon>Tracheophyta</taxon>
        <taxon>Spermatophyta</taxon>
        <taxon>Magnoliopsida</taxon>
        <taxon>eudicotyledons</taxon>
        <taxon>Gunneridae</taxon>
        <taxon>Pentapetalae</taxon>
        <taxon>asterids</taxon>
        <taxon>lamiids</taxon>
        <taxon>Solanales</taxon>
        <taxon>Solanaceae</taxon>
        <taxon>Solanoideae</taxon>
        <taxon>Hyoscyameae</taxon>
        <taxon>Anisodus</taxon>
    </lineage>
</organism>
<dbReference type="Pfam" id="PF14111">
    <property type="entry name" value="DUF4283"/>
    <property type="match status" value="1"/>
</dbReference>
<sequence length="106" mass="12496">MKAKGKTLQYVEPIIVDGEKVAQIQLKEVEEDTQKWKQSIVLYMMGYEPTIRAIDKFIIYNWNFATKPKIYYHNEGYFLVLFDNMEDKEAVMYSGPHTINSRPVII</sequence>
<dbReference type="PANTHER" id="PTHR33233:SF17">
    <property type="entry name" value="DUF4283 DOMAIN-CONTAINING PROTEIN"/>
    <property type="match status" value="1"/>
</dbReference>
<name>A0A9Q1RE13_9SOLA</name>
<feature type="domain" description="DUF4283" evidence="1">
    <location>
        <begin position="33"/>
        <end position="105"/>
    </location>
</feature>
<evidence type="ECO:0000259" key="1">
    <source>
        <dbReference type="Pfam" id="PF14111"/>
    </source>
</evidence>
<comment type="caution">
    <text evidence="2">The sequence shown here is derived from an EMBL/GenBank/DDBJ whole genome shotgun (WGS) entry which is preliminary data.</text>
</comment>
<dbReference type="EMBL" id="JAJAGQ010000008">
    <property type="protein sequence ID" value="KAJ8555469.1"/>
    <property type="molecule type" value="Genomic_DNA"/>
</dbReference>